<dbReference type="EMBL" id="GBRH01223200">
    <property type="protein sequence ID" value="JAD74695.1"/>
    <property type="molecule type" value="Transcribed_RNA"/>
</dbReference>
<organism evidence="2">
    <name type="scientific">Arundo donax</name>
    <name type="common">Giant reed</name>
    <name type="synonym">Donax arundinaceus</name>
    <dbReference type="NCBI Taxonomy" id="35708"/>
    <lineage>
        <taxon>Eukaryota</taxon>
        <taxon>Viridiplantae</taxon>
        <taxon>Streptophyta</taxon>
        <taxon>Embryophyta</taxon>
        <taxon>Tracheophyta</taxon>
        <taxon>Spermatophyta</taxon>
        <taxon>Magnoliopsida</taxon>
        <taxon>Liliopsida</taxon>
        <taxon>Poales</taxon>
        <taxon>Poaceae</taxon>
        <taxon>PACMAD clade</taxon>
        <taxon>Arundinoideae</taxon>
        <taxon>Arundineae</taxon>
        <taxon>Arundo</taxon>
    </lineage>
</organism>
<name>A0A0A9CMU2_ARUDO</name>
<accession>A0A0A9CMU2</accession>
<evidence type="ECO:0000256" key="1">
    <source>
        <dbReference type="SAM" id="MobiDB-lite"/>
    </source>
</evidence>
<feature type="region of interest" description="Disordered" evidence="1">
    <location>
        <begin position="1"/>
        <end position="42"/>
    </location>
</feature>
<proteinExistence type="predicted"/>
<reference evidence="2" key="2">
    <citation type="journal article" date="2015" name="Data Brief">
        <title>Shoot transcriptome of the giant reed, Arundo donax.</title>
        <authorList>
            <person name="Barrero R.A."/>
            <person name="Guerrero F.D."/>
            <person name="Moolhuijzen P."/>
            <person name="Goolsby J.A."/>
            <person name="Tidwell J."/>
            <person name="Bellgard S.E."/>
            <person name="Bellgard M.I."/>
        </authorList>
    </citation>
    <scope>NUCLEOTIDE SEQUENCE</scope>
    <source>
        <tissue evidence="2">Shoot tissue taken approximately 20 cm above the soil surface</tissue>
    </source>
</reference>
<evidence type="ECO:0000313" key="2">
    <source>
        <dbReference type="EMBL" id="JAD74695.1"/>
    </source>
</evidence>
<dbReference type="AlphaFoldDB" id="A0A0A9CMU2"/>
<protein>
    <submittedName>
        <fullName evidence="2">Uncharacterized protein</fullName>
    </submittedName>
</protein>
<sequence>MPSPLGARGAPPPSSPAARGAPLLHLRPREAPSPSSPSSHGVRCLHLRPRALPRLLRLQPREVPRSFVSGRARCSTVSSPTTGPPARRPPSLWIWCRVLCLCLDLVCMCIAVSICVDLIDNSSSAVVILFNCTFDE</sequence>
<reference evidence="2" key="1">
    <citation type="submission" date="2014-09" db="EMBL/GenBank/DDBJ databases">
        <authorList>
            <person name="Magalhaes I.L.F."/>
            <person name="Oliveira U."/>
            <person name="Santos F.R."/>
            <person name="Vidigal T.H.D.A."/>
            <person name="Brescovit A.D."/>
            <person name="Santos A.J."/>
        </authorList>
    </citation>
    <scope>NUCLEOTIDE SEQUENCE</scope>
    <source>
        <tissue evidence="2">Shoot tissue taken approximately 20 cm above the soil surface</tissue>
    </source>
</reference>